<sequence length="68" mass="8049">MRARKMLALQWEDIDFGRNEIHISRTLSHMHSKNIVTTPKSINSNRHVTINAKLAEILKFEWRVSKSY</sequence>
<gene>
    <name evidence="2" type="ORF">HB759_08115</name>
</gene>
<evidence type="ECO:0008006" key="4">
    <source>
        <dbReference type="Google" id="ProtNLM"/>
    </source>
</evidence>
<dbReference type="Gene3D" id="1.10.443.10">
    <property type="entry name" value="Intergrase catalytic core"/>
    <property type="match status" value="1"/>
</dbReference>
<dbReference type="GO" id="GO:0015074">
    <property type="term" value="P:DNA integration"/>
    <property type="evidence" value="ECO:0007669"/>
    <property type="project" value="InterPro"/>
</dbReference>
<dbReference type="InterPro" id="IPR011010">
    <property type="entry name" value="DNA_brk_join_enz"/>
</dbReference>
<dbReference type="Proteomes" id="UP000532866">
    <property type="component" value="Unassembled WGS sequence"/>
</dbReference>
<proteinExistence type="predicted"/>
<comment type="caution">
    <text evidence="2">The sequence shown here is derived from an EMBL/GenBank/DDBJ whole genome shotgun (WGS) entry which is preliminary data.</text>
</comment>
<evidence type="ECO:0000256" key="1">
    <source>
        <dbReference type="ARBA" id="ARBA00023172"/>
    </source>
</evidence>
<accession>A0A7X0TMD8</accession>
<name>A0A7X0TMD8_9LIST</name>
<evidence type="ECO:0000313" key="3">
    <source>
        <dbReference type="Proteomes" id="UP000532866"/>
    </source>
</evidence>
<dbReference type="EMBL" id="JAAROL010000002">
    <property type="protein sequence ID" value="MBC1331901.1"/>
    <property type="molecule type" value="Genomic_DNA"/>
</dbReference>
<dbReference type="AlphaFoldDB" id="A0A7X0TMD8"/>
<reference evidence="2 3" key="1">
    <citation type="submission" date="2020-03" db="EMBL/GenBank/DDBJ databases">
        <title>Soil Listeria distribution.</title>
        <authorList>
            <person name="Liao J."/>
            <person name="Wiedmann M."/>
        </authorList>
    </citation>
    <scope>NUCLEOTIDE SEQUENCE [LARGE SCALE GENOMIC DNA]</scope>
    <source>
        <strain evidence="2 3">FSL L7-1833</strain>
    </source>
</reference>
<dbReference type="InterPro" id="IPR013762">
    <property type="entry name" value="Integrase-like_cat_sf"/>
</dbReference>
<dbReference type="GO" id="GO:0003677">
    <property type="term" value="F:DNA binding"/>
    <property type="evidence" value="ECO:0007669"/>
    <property type="project" value="InterPro"/>
</dbReference>
<keyword evidence="1" id="KW-0233">DNA recombination</keyword>
<evidence type="ECO:0000313" key="2">
    <source>
        <dbReference type="EMBL" id="MBC1331901.1"/>
    </source>
</evidence>
<dbReference type="GO" id="GO:0006310">
    <property type="term" value="P:DNA recombination"/>
    <property type="evidence" value="ECO:0007669"/>
    <property type="project" value="UniProtKB-KW"/>
</dbReference>
<organism evidence="2 3">
    <name type="scientific">Listeria booriae</name>
    <dbReference type="NCBI Taxonomy" id="1552123"/>
    <lineage>
        <taxon>Bacteria</taxon>
        <taxon>Bacillati</taxon>
        <taxon>Bacillota</taxon>
        <taxon>Bacilli</taxon>
        <taxon>Bacillales</taxon>
        <taxon>Listeriaceae</taxon>
        <taxon>Listeria</taxon>
    </lineage>
</organism>
<dbReference type="SUPFAM" id="SSF56349">
    <property type="entry name" value="DNA breaking-rejoining enzymes"/>
    <property type="match status" value="1"/>
</dbReference>
<protein>
    <recommendedName>
        <fullName evidence="4">Tyr recombinase domain-containing protein</fullName>
    </recommendedName>
</protein>